<dbReference type="Proteomes" id="UP000216885">
    <property type="component" value="Unassembled WGS sequence"/>
</dbReference>
<evidence type="ECO:0000313" key="3">
    <source>
        <dbReference type="Proteomes" id="UP000216885"/>
    </source>
</evidence>
<feature type="transmembrane region" description="Helical" evidence="1">
    <location>
        <begin position="6"/>
        <end position="26"/>
    </location>
</feature>
<evidence type="ECO:0000313" key="2">
    <source>
        <dbReference type="EMBL" id="OZI56375.1"/>
    </source>
</evidence>
<accession>A0A261U429</accession>
<proteinExistence type="predicted"/>
<feature type="transmembrane region" description="Helical" evidence="1">
    <location>
        <begin position="149"/>
        <end position="174"/>
    </location>
</feature>
<feature type="transmembrane region" description="Helical" evidence="1">
    <location>
        <begin position="66"/>
        <end position="84"/>
    </location>
</feature>
<keyword evidence="1" id="KW-0472">Membrane</keyword>
<gene>
    <name evidence="2" type="ORF">CAL20_13135</name>
</gene>
<name>A0A261U429_9BORD</name>
<sequence>MTLATGITAILVGIVAYGMGKLSVYVQQDNERDSALPDDPALGWGQRQFELWWQTQENALAAERELAKLISTLSLASIAGIVALGELRILSATGLCVLIVGFLLPVLCGVFNLQMRQSLFQQRARRLQDAFAQGEPTRRLRRDALGHHIVSAISTLGAILFAIALVLTALTLAASSSDCAGPRAKYSLEQLYCSAPVHKLRRQD</sequence>
<dbReference type="AlphaFoldDB" id="A0A261U429"/>
<organism evidence="2 3">
    <name type="scientific">Bordetella genomosp. 4</name>
    <dbReference type="NCBI Taxonomy" id="463044"/>
    <lineage>
        <taxon>Bacteria</taxon>
        <taxon>Pseudomonadati</taxon>
        <taxon>Pseudomonadota</taxon>
        <taxon>Betaproteobacteria</taxon>
        <taxon>Burkholderiales</taxon>
        <taxon>Alcaligenaceae</taxon>
        <taxon>Bordetella</taxon>
    </lineage>
</organism>
<keyword evidence="1" id="KW-1133">Transmembrane helix</keyword>
<protein>
    <submittedName>
        <fullName evidence="2">Uncharacterized protein</fullName>
    </submittedName>
</protein>
<comment type="caution">
    <text evidence="2">The sequence shown here is derived from an EMBL/GenBank/DDBJ whole genome shotgun (WGS) entry which is preliminary data.</text>
</comment>
<feature type="transmembrane region" description="Helical" evidence="1">
    <location>
        <begin position="90"/>
        <end position="113"/>
    </location>
</feature>
<keyword evidence="1" id="KW-0812">Transmembrane</keyword>
<reference evidence="2 3" key="1">
    <citation type="submission" date="2017-05" db="EMBL/GenBank/DDBJ databases">
        <title>Complete and WGS of Bordetella genogroups.</title>
        <authorList>
            <person name="Spilker T."/>
            <person name="LiPuma J."/>
        </authorList>
    </citation>
    <scope>NUCLEOTIDE SEQUENCE [LARGE SCALE GENOMIC DNA]</scope>
    <source>
        <strain evidence="2 3">AU9919</strain>
    </source>
</reference>
<evidence type="ECO:0000256" key="1">
    <source>
        <dbReference type="SAM" id="Phobius"/>
    </source>
</evidence>
<keyword evidence="3" id="KW-1185">Reference proteome</keyword>
<dbReference type="EMBL" id="NEVQ01000013">
    <property type="protein sequence ID" value="OZI56375.1"/>
    <property type="molecule type" value="Genomic_DNA"/>
</dbReference>
<dbReference type="RefSeq" id="WP_094838072.1">
    <property type="nucleotide sequence ID" value="NZ_NEVQ01000013.1"/>
</dbReference>